<sequence>MAAKEPAMSPSSIPVETVLDKATGPRRAEAEELLEMCRELTGEEPVVWAGRIIGFGEYEYTYDTGHSGRAPLLGFAPGAARHTVYLSNDFEDHWPDLMSKLGKYKASKACLYLTRLTGVDREALRQLLERSLVETLEEWGRK</sequence>
<keyword evidence="3" id="KW-1185">Reference proteome</keyword>
<evidence type="ECO:0000313" key="2">
    <source>
        <dbReference type="EMBL" id="QIK64388.1"/>
    </source>
</evidence>
<dbReference type="EMBL" id="CP049863">
    <property type="protein sequence ID" value="QIK64388.1"/>
    <property type="molecule type" value="Genomic_DNA"/>
</dbReference>
<dbReference type="RefSeq" id="WP_166292721.1">
    <property type="nucleotide sequence ID" value="NZ_CP049863.1"/>
</dbReference>
<evidence type="ECO:0000259" key="1">
    <source>
        <dbReference type="Pfam" id="PF08818"/>
    </source>
</evidence>
<evidence type="ECO:0000313" key="3">
    <source>
        <dbReference type="Proteomes" id="UP000502677"/>
    </source>
</evidence>
<dbReference type="KEGG" id="lvi:G7068_15115"/>
<proteinExistence type="predicted"/>
<protein>
    <submittedName>
        <fullName evidence="2">DUF1801 domain-containing protein</fullName>
    </submittedName>
</protein>
<dbReference type="Proteomes" id="UP000502677">
    <property type="component" value="Chromosome"/>
</dbReference>
<accession>A0A6G7XJ39</accession>
<dbReference type="Pfam" id="PF08818">
    <property type="entry name" value="DUF1801"/>
    <property type="match status" value="1"/>
</dbReference>
<name>A0A6G7XJ39_9MICO</name>
<reference evidence="2 3" key="1">
    <citation type="submission" date="2020-03" db="EMBL/GenBank/DDBJ databases">
        <title>Leucobacter sp. nov., isolated from beetles.</title>
        <authorList>
            <person name="Hyun D.-W."/>
            <person name="Bae J.-W."/>
        </authorList>
    </citation>
    <scope>NUCLEOTIDE SEQUENCE [LARGE SCALE GENOMIC DNA]</scope>
    <source>
        <strain evidence="2 3">HDW9C</strain>
    </source>
</reference>
<dbReference type="InterPro" id="IPR014922">
    <property type="entry name" value="YdhG-like"/>
</dbReference>
<gene>
    <name evidence="2" type="ORF">G7068_15115</name>
</gene>
<dbReference type="AlphaFoldDB" id="A0A6G7XJ39"/>
<organism evidence="2 3">
    <name type="scientific">Leucobacter viscericola</name>
    <dbReference type="NCBI Taxonomy" id="2714935"/>
    <lineage>
        <taxon>Bacteria</taxon>
        <taxon>Bacillati</taxon>
        <taxon>Actinomycetota</taxon>
        <taxon>Actinomycetes</taxon>
        <taxon>Micrococcales</taxon>
        <taxon>Microbacteriaceae</taxon>
        <taxon>Leucobacter</taxon>
    </lineage>
</organism>
<feature type="domain" description="YdhG-like" evidence="1">
    <location>
        <begin position="26"/>
        <end position="130"/>
    </location>
</feature>